<accession>A0A9P9D4Y4</accession>
<dbReference type="PANTHER" id="PTHR42070:SF1">
    <property type="entry name" value="FILAMENT ASSOCIATED PROTEIN, PUTATIVE (AFU_ORTHOLOGUE AFUA_8G06630)-RELATED"/>
    <property type="match status" value="1"/>
</dbReference>
<feature type="compositionally biased region" description="Polar residues" evidence="1">
    <location>
        <begin position="1"/>
        <end position="11"/>
    </location>
</feature>
<sequence>MGRKPSSCQETNIERASRVRENKRRHRARRKEYVSDLERRLAETREQGVQVTHEVQLAAQRVTRENAKLRDLLRRTGYTDEVIGAWIREDGCLHGVGRPQPVLRQPSGETVLKGTPACATQRRRTLNARNISVKDRELGLVTASEDGECLTRVSPRSVESRIEKLNGAPTERHTEICTNASSLSGYQDSTIVPCKLLTLLAKDPTADITQVSLSTQSDTQPCEASMTEACSSGGIECSTAYKMLMQYATSDKKMDKIAMALESGCTLSAAGGCNVKKSVIWAVLDEECT</sequence>
<dbReference type="Proteomes" id="UP000700596">
    <property type="component" value="Unassembled WGS sequence"/>
</dbReference>
<evidence type="ECO:0000313" key="3">
    <source>
        <dbReference type="Proteomes" id="UP000700596"/>
    </source>
</evidence>
<dbReference type="EMBL" id="JAGMWT010000021">
    <property type="protein sequence ID" value="KAH7112567.1"/>
    <property type="molecule type" value="Genomic_DNA"/>
</dbReference>
<organism evidence="2 3">
    <name type="scientific">Dendryphion nanum</name>
    <dbReference type="NCBI Taxonomy" id="256645"/>
    <lineage>
        <taxon>Eukaryota</taxon>
        <taxon>Fungi</taxon>
        <taxon>Dikarya</taxon>
        <taxon>Ascomycota</taxon>
        <taxon>Pezizomycotina</taxon>
        <taxon>Dothideomycetes</taxon>
        <taxon>Pleosporomycetidae</taxon>
        <taxon>Pleosporales</taxon>
        <taxon>Torulaceae</taxon>
        <taxon>Dendryphion</taxon>
    </lineage>
</organism>
<feature type="region of interest" description="Disordered" evidence="1">
    <location>
        <begin position="1"/>
        <end position="30"/>
    </location>
</feature>
<dbReference type="PANTHER" id="PTHR42070">
    <property type="entry name" value="FILAMENT ASSOCIATED PROTEIN, PUTATIVE (AFU_ORTHOLOGUE AFUA_8G06630)-RELATED"/>
    <property type="match status" value="1"/>
</dbReference>
<comment type="caution">
    <text evidence="2">The sequence shown here is derived from an EMBL/GenBank/DDBJ whole genome shotgun (WGS) entry which is preliminary data.</text>
</comment>
<evidence type="ECO:0000313" key="2">
    <source>
        <dbReference type="EMBL" id="KAH7112567.1"/>
    </source>
</evidence>
<name>A0A9P9D4Y4_9PLEO</name>
<proteinExistence type="predicted"/>
<keyword evidence="3" id="KW-1185">Reference proteome</keyword>
<evidence type="ECO:0008006" key="4">
    <source>
        <dbReference type="Google" id="ProtNLM"/>
    </source>
</evidence>
<protein>
    <recommendedName>
        <fullName evidence="4">BZIP domain-containing protein</fullName>
    </recommendedName>
</protein>
<dbReference type="AlphaFoldDB" id="A0A9P9D4Y4"/>
<dbReference type="CDD" id="cd14688">
    <property type="entry name" value="bZIP_YAP"/>
    <property type="match status" value="1"/>
</dbReference>
<gene>
    <name evidence="2" type="ORF">B0J11DRAFT_542600</name>
</gene>
<reference evidence="2" key="1">
    <citation type="journal article" date="2021" name="Nat. Commun.">
        <title>Genetic determinants of endophytism in the Arabidopsis root mycobiome.</title>
        <authorList>
            <person name="Mesny F."/>
            <person name="Miyauchi S."/>
            <person name="Thiergart T."/>
            <person name="Pickel B."/>
            <person name="Atanasova L."/>
            <person name="Karlsson M."/>
            <person name="Huettel B."/>
            <person name="Barry K.W."/>
            <person name="Haridas S."/>
            <person name="Chen C."/>
            <person name="Bauer D."/>
            <person name="Andreopoulos W."/>
            <person name="Pangilinan J."/>
            <person name="LaButti K."/>
            <person name="Riley R."/>
            <person name="Lipzen A."/>
            <person name="Clum A."/>
            <person name="Drula E."/>
            <person name="Henrissat B."/>
            <person name="Kohler A."/>
            <person name="Grigoriev I.V."/>
            <person name="Martin F.M."/>
            <person name="Hacquard S."/>
        </authorList>
    </citation>
    <scope>NUCLEOTIDE SEQUENCE</scope>
    <source>
        <strain evidence="2">MPI-CAGE-CH-0243</strain>
    </source>
</reference>
<feature type="compositionally biased region" description="Basic residues" evidence="1">
    <location>
        <begin position="21"/>
        <end position="30"/>
    </location>
</feature>
<evidence type="ECO:0000256" key="1">
    <source>
        <dbReference type="SAM" id="MobiDB-lite"/>
    </source>
</evidence>
<dbReference type="OrthoDB" id="4505928at2759"/>